<evidence type="ECO:0000313" key="2">
    <source>
        <dbReference type="EMBL" id="RRD50751.1"/>
    </source>
</evidence>
<keyword evidence="1" id="KW-1133">Transmembrane helix</keyword>
<evidence type="ECO:0000313" key="3">
    <source>
        <dbReference type="Proteomes" id="UP000280935"/>
    </source>
</evidence>
<feature type="transmembrane region" description="Helical" evidence="1">
    <location>
        <begin position="12"/>
        <end position="31"/>
    </location>
</feature>
<dbReference type="RefSeq" id="WP_125227023.1">
    <property type="nucleotide sequence ID" value="NZ_RQYT01000004.1"/>
</dbReference>
<keyword evidence="1" id="KW-0472">Membrane</keyword>
<comment type="caution">
    <text evidence="2">The sequence shown here is derived from an EMBL/GenBank/DDBJ whole genome shotgun (WGS) entry which is preliminary data.</text>
</comment>
<organism evidence="2 3">
    <name type="scientific">Arachnia propionica</name>
    <dbReference type="NCBI Taxonomy" id="1750"/>
    <lineage>
        <taxon>Bacteria</taxon>
        <taxon>Bacillati</taxon>
        <taxon>Actinomycetota</taxon>
        <taxon>Actinomycetes</taxon>
        <taxon>Propionibacteriales</taxon>
        <taxon>Propionibacteriaceae</taxon>
        <taxon>Arachnia</taxon>
    </lineage>
</organism>
<feature type="transmembrane region" description="Helical" evidence="1">
    <location>
        <begin position="43"/>
        <end position="63"/>
    </location>
</feature>
<dbReference type="Proteomes" id="UP000280935">
    <property type="component" value="Unassembled WGS sequence"/>
</dbReference>
<proteinExistence type="predicted"/>
<dbReference type="OrthoDB" id="9962100at2"/>
<keyword evidence="1" id="KW-0812">Transmembrane</keyword>
<evidence type="ECO:0000256" key="1">
    <source>
        <dbReference type="SAM" id="Phobius"/>
    </source>
</evidence>
<sequence length="167" mass="19255">MRAFPENRTLVWGIVITYLAVVLVVVVIFLMNQDQQSARTARLLVTLILIPLLAPLFGILWLLSWPVTVSIGNGQLVVWDRKRGQLVMRLTDIGHARVVDQSRRLEIYDHSRVLRFRVTPFLKAKVPDELLSWLQATMPHRATEQRRVAPRASFVDRFVDFPPPGMY</sequence>
<accession>A0A3P1WWZ1</accession>
<dbReference type="EMBL" id="RQYT01000004">
    <property type="protein sequence ID" value="RRD50751.1"/>
    <property type="molecule type" value="Genomic_DNA"/>
</dbReference>
<gene>
    <name evidence="2" type="ORF">EII35_03200</name>
</gene>
<dbReference type="AlphaFoldDB" id="A0A3P1WWZ1"/>
<reference evidence="2 3" key="1">
    <citation type="submission" date="2018-11" db="EMBL/GenBank/DDBJ databases">
        <title>Genomes From Bacteria Associated with the Canine Oral Cavity: a Test Case for Automated Genome-Based Taxonomic Assignment.</title>
        <authorList>
            <person name="Coil D.A."/>
            <person name="Jospin G."/>
            <person name="Darling A.E."/>
            <person name="Wallis C."/>
            <person name="Davis I.J."/>
            <person name="Harris S."/>
            <person name="Eisen J.A."/>
            <person name="Holcombe L.J."/>
            <person name="O'Flynn C."/>
        </authorList>
    </citation>
    <scope>NUCLEOTIDE SEQUENCE [LARGE SCALE GENOMIC DNA]</scope>
    <source>
        <strain evidence="2 3">OH2822_COT-296</strain>
    </source>
</reference>
<protein>
    <submittedName>
        <fullName evidence="2">Uncharacterized protein</fullName>
    </submittedName>
</protein>
<name>A0A3P1WWZ1_9ACTN</name>